<reference evidence="2 4" key="2">
    <citation type="submission" date="2018-07" db="EMBL/GenBank/DDBJ databases">
        <title>Lactobacillus curvatus genome sequence.</title>
        <authorList>
            <person name="Prechtl R."/>
        </authorList>
    </citation>
    <scope>NUCLEOTIDE SEQUENCE [LARGE SCALE GENOMIC DNA]</scope>
    <source>
        <strain evidence="2 4">TMW 1.1928</strain>
    </source>
</reference>
<dbReference type="Proteomes" id="UP000199749">
    <property type="component" value="Chromosome"/>
</dbReference>
<name>A0A221RRH7_LATCU</name>
<organism evidence="2 4">
    <name type="scientific">Latilactobacillus curvatus</name>
    <name type="common">Lactobacillus curvatus</name>
    <dbReference type="NCBI Taxonomy" id="28038"/>
    <lineage>
        <taxon>Bacteria</taxon>
        <taxon>Bacillati</taxon>
        <taxon>Bacillota</taxon>
        <taxon>Bacilli</taxon>
        <taxon>Lactobacillales</taxon>
        <taxon>Lactobacillaceae</taxon>
        <taxon>Latilactobacillus</taxon>
    </lineage>
</organism>
<dbReference type="Proteomes" id="UP000257607">
    <property type="component" value="Chromosome"/>
</dbReference>
<sequence>MEIKLNLKMPASYFYQKILESVLFDIKQQTGDKLTEAQLPNYSYDKQFGKNRATLKITQLIKDQSYHYETTSTRGSYQSSYDIFANGPQSIEVIYRENAKANGKLQQTNDMLMAFVMGFMRKRGFKKMLKQIEKAYQAEQ</sequence>
<accession>A0A221RRH7</accession>
<protein>
    <submittedName>
        <fullName evidence="2">DUF3284 domain-containing protein</fullName>
    </submittedName>
</protein>
<dbReference type="EMBL" id="CP031003">
    <property type="protein sequence ID" value="AXN35327.1"/>
    <property type="molecule type" value="Genomic_DNA"/>
</dbReference>
<evidence type="ECO:0000313" key="2">
    <source>
        <dbReference type="EMBL" id="AXN35327.1"/>
    </source>
</evidence>
<gene>
    <name evidence="1" type="ORF">CG419_02550</name>
    <name evidence="2" type="ORF">DT351_02700</name>
</gene>
<dbReference type="RefSeq" id="WP_089556365.1">
    <property type="nucleotide sequence ID" value="NZ_CP022474.1"/>
</dbReference>
<reference evidence="1 3" key="1">
    <citation type="submission" date="2017-07" db="EMBL/GenBank/DDBJ databases">
        <title>Lactobacillus curvatus MRS6 whole genome.</title>
        <authorList>
            <person name="Jans C."/>
            <person name="Lagler S."/>
            <person name="Lacroix C."/>
            <person name="Meile L."/>
            <person name="Stevens M.J.A."/>
        </authorList>
    </citation>
    <scope>NUCLEOTIDE SEQUENCE [LARGE SCALE GENOMIC DNA]</scope>
    <source>
        <strain evidence="1 3">MRS6</strain>
    </source>
</reference>
<evidence type="ECO:0000313" key="4">
    <source>
        <dbReference type="Proteomes" id="UP000257607"/>
    </source>
</evidence>
<dbReference type="Pfam" id="PF11687">
    <property type="entry name" value="DUF3284"/>
    <property type="match status" value="1"/>
</dbReference>
<evidence type="ECO:0000313" key="1">
    <source>
        <dbReference type="EMBL" id="ASN59566.1"/>
    </source>
</evidence>
<dbReference type="InterPro" id="IPR021701">
    <property type="entry name" value="DUF3284"/>
</dbReference>
<proteinExistence type="predicted"/>
<dbReference type="EMBL" id="CP022474">
    <property type="protein sequence ID" value="ASN59566.1"/>
    <property type="molecule type" value="Genomic_DNA"/>
</dbReference>
<dbReference type="AlphaFoldDB" id="A0A221RRH7"/>
<evidence type="ECO:0000313" key="3">
    <source>
        <dbReference type="Proteomes" id="UP000199749"/>
    </source>
</evidence>